<evidence type="ECO:0000313" key="10">
    <source>
        <dbReference type="Proteomes" id="UP000801492"/>
    </source>
</evidence>
<evidence type="ECO:0000256" key="5">
    <source>
        <dbReference type="PROSITE-ProRule" id="PRU00581"/>
    </source>
</evidence>
<dbReference type="Pfam" id="PF01284">
    <property type="entry name" value="MARVEL"/>
    <property type="match status" value="1"/>
</dbReference>
<evidence type="ECO:0000256" key="3">
    <source>
        <dbReference type="ARBA" id="ARBA00022989"/>
    </source>
</evidence>
<reference evidence="9" key="1">
    <citation type="submission" date="2019-08" db="EMBL/GenBank/DDBJ databases">
        <title>The genome of the North American firefly Photinus pyralis.</title>
        <authorList>
            <consortium name="Photinus pyralis genome working group"/>
            <person name="Fallon T.R."/>
            <person name="Sander Lower S.E."/>
            <person name="Weng J.-K."/>
        </authorList>
    </citation>
    <scope>NUCLEOTIDE SEQUENCE</scope>
    <source>
        <strain evidence="9">TRF0915ILg1</strain>
        <tissue evidence="9">Whole body</tissue>
    </source>
</reference>
<dbReference type="OrthoDB" id="10028364at2759"/>
<comment type="caution">
    <text evidence="9">The sequence shown here is derived from an EMBL/GenBank/DDBJ whole genome shotgun (WGS) entry which is preliminary data.</text>
</comment>
<feature type="compositionally biased region" description="Polar residues" evidence="6">
    <location>
        <begin position="9"/>
        <end position="20"/>
    </location>
</feature>
<evidence type="ECO:0000256" key="4">
    <source>
        <dbReference type="ARBA" id="ARBA00023136"/>
    </source>
</evidence>
<feature type="transmembrane region" description="Helical" evidence="7">
    <location>
        <begin position="68"/>
        <end position="92"/>
    </location>
</feature>
<feature type="region of interest" description="Disordered" evidence="6">
    <location>
        <begin position="1"/>
        <end position="23"/>
    </location>
</feature>
<dbReference type="PANTHER" id="PTHR22776:SF49">
    <property type="entry name" value="MARVEL DOMAIN-CONTAINING PROTEIN"/>
    <property type="match status" value="1"/>
</dbReference>
<dbReference type="InterPro" id="IPR050578">
    <property type="entry name" value="MARVEL-CKLF_proteins"/>
</dbReference>
<gene>
    <name evidence="9" type="ORF">ILUMI_07373</name>
</gene>
<sequence>MADPEVPAEQNTPTTITSHPKPQGNIRYDTSYIRTQGGILKIAKILLNFVGFICIQCTYLALHSSGKWFSTVSMFGVFVTGILLICYLFHVVEKYYKAPWIKFELFYCSIMAFCLLIASVMTAPMESAAFQAASFFGFTAMILYAFDAYSKYVAMKSGALAQVSDKQKSKDKETPAVPAPTNSNK</sequence>
<feature type="transmembrane region" description="Helical" evidence="7">
    <location>
        <begin position="42"/>
        <end position="62"/>
    </location>
</feature>
<dbReference type="EMBL" id="VTPC01003246">
    <property type="protein sequence ID" value="KAF2898809.1"/>
    <property type="molecule type" value="Genomic_DNA"/>
</dbReference>
<organism evidence="9 10">
    <name type="scientific">Ignelater luminosus</name>
    <name type="common">Cucubano</name>
    <name type="synonym">Pyrophorus luminosus</name>
    <dbReference type="NCBI Taxonomy" id="2038154"/>
    <lineage>
        <taxon>Eukaryota</taxon>
        <taxon>Metazoa</taxon>
        <taxon>Ecdysozoa</taxon>
        <taxon>Arthropoda</taxon>
        <taxon>Hexapoda</taxon>
        <taxon>Insecta</taxon>
        <taxon>Pterygota</taxon>
        <taxon>Neoptera</taxon>
        <taxon>Endopterygota</taxon>
        <taxon>Coleoptera</taxon>
        <taxon>Polyphaga</taxon>
        <taxon>Elateriformia</taxon>
        <taxon>Elateroidea</taxon>
        <taxon>Elateridae</taxon>
        <taxon>Agrypninae</taxon>
        <taxon>Pyrophorini</taxon>
        <taxon>Ignelater</taxon>
    </lineage>
</organism>
<name>A0A8K0D412_IGNLU</name>
<feature type="transmembrane region" description="Helical" evidence="7">
    <location>
        <begin position="104"/>
        <end position="122"/>
    </location>
</feature>
<dbReference type="AlphaFoldDB" id="A0A8K0D412"/>
<evidence type="ECO:0000256" key="7">
    <source>
        <dbReference type="SAM" id="Phobius"/>
    </source>
</evidence>
<keyword evidence="2 5" id="KW-0812">Transmembrane</keyword>
<keyword evidence="10" id="KW-1185">Reference proteome</keyword>
<feature type="compositionally biased region" description="Basic and acidic residues" evidence="6">
    <location>
        <begin position="165"/>
        <end position="174"/>
    </location>
</feature>
<evidence type="ECO:0000256" key="2">
    <source>
        <dbReference type="ARBA" id="ARBA00022692"/>
    </source>
</evidence>
<proteinExistence type="predicted"/>
<evidence type="ECO:0000256" key="1">
    <source>
        <dbReference type="ARBA" id="ARBA00004141"/>
    </source>
</evidence>
<feature type="transmembrane region" description="Helical" evidence="7">
    <location>
        <begin position="128"/>
        <end position="146"/>
    </location>
</feature>
<dbReference type="Proteomes" id="UP000801492">
    <property type="component" value="Unassembled WGS sequence"/>
</dbReference>
<dbReference type="GO" id="GO:0016020">
    <property type="term" value="C:membrane"/>
    <property type="evidence" value="ECO:0007669"/>
    <property type="project" value="UniProtKB-SubCell"/>
</dbReference>
<comment type="subcellular location">
    <subcellularLocation>
        <location evidence="1">Membrane</location>
        <topology evidence="1">Multi-pass membrane protein</topology>
    </subcellularLocation>
</comment>
<dbReference type="InterPro" id="IPR008253">
    <property type="entry name" value="Marvel"/>
</dbReference>
<feature type="region of interest" description="Disordered" evidence="6">
    <location>
        <begin position="163"/>
        <end position="185"/>
    </location>
</feature>
<protein>
    <recommendedName>
        <fullName evidence="8">MARVEL domain-containing protein</fullName>
    </recommendedName>
</protein>
<feature type="domain" description="MARVEL" evidence="8">
    <location>
        <begin position="32"/>
        <end position="156"/>
    </location>
</feature>
<keyword evidence="3 7" id="KW-1133">Transmembrane helix</keyword>
<evidence type="ECO:0000256" key="6">
    <source>
        <dbReference type="SAM" id="MobiDB-lite"/>
    </source>
</evidence>
<evidence type="ECO:0000313" key="9">
    <source>
        <dbReference type="EMBL" id="KAF2898809.1"/>
    </source>
</evidence>
<keyword evidence="4 5" id="KW-0472">Membrane</keyword>
<evidence type="ECO:0000259" key="8">
    <source>
        <dbReference type="PROSITE" id="PS51225"/>
    </source>
</evidence>
<dbReference type="PROSITE" id="PS51225">
    <property type="entry name" value="MARVEL"/>
    <property type="match status" value="1"/>
</dbReference>
<accession>A0A8K0D412</accession>
<dbReference type="PANTHER" id="PTHR22776">
    <property type="entry name" value="MARVEL-CONTAINING POTENTIAL LIPID RAFT-ASSOCIATED PROTEIN"/>
    <property type="match status" value="1"/>
</dbReference>